<dbReference type="SUPFAM" id="SSF81606">
    <property type="entry name" value="PP2C-like"/>
    <property type="match status" value="1"/>
</dbReference>
<dbReference type="EMBL" id="MPUH01000749">
    <property type="protein sequence ID" value="OMJ74475.1"/>
    <property type="molecule type" value="Genomic_DNA"/>
</dbReference>
<evidence type="ECO:0000313" key="4">
    <source>
        <dbReference type="EMBL" id="OMJ74475.1"/>
    </source>
</evidence>
<protein>
    <recommendedName>
        <fullName evidence="3">PPM-type phosphatase domain-containing protein</fullName>
    </recommendedName>
</protein>
<evidence type="ECO:0000313" key="5">
    <source>
        <dbReference type="Proteomes" id="UP000187209"/>
    </source>
</evidence>
<comment type="caution">
    <text evidence="4">The sequence shown here is derived from an EMBL/GenBank/DDBJ whole genome shotgun (WGS) entry which is preliminary data.</text>
</comment>
<accession>A0A1R2BCU9</accession>
<name>A0A1R2BCU9_9CILI</name>
<dbReference type="Gene3D" id="3.60.40.10">
    <property type="entry name" value="PPM-type phosphatase domain"/>
    <property type="match status" value="1"/>
</dbReference>
<evidence type="ECO:0000256" key="1">
    <source>
        <dbReference type="ARBA" id="ARBA00004370"/>
    </source>
</evidence>
<dbReference type="PANTHER" id="PTHR47992">
    <property type="entry name" value="PROTEIN PHOSPHATASE"/>
    <property type="match status" value="1"/>
</dbReference>
<dbReference type="GO" id="GO:0016020">
    <property type="term" value="C:membrane"/>
    <property type="evidence" value="ECO:0007669"/>
    <property type="project" value="UniProtKB-SubCell"/>
</dbReference>
<dbReference type="AlphaFoldDB" id="A0A1R2BCU9"/>
<dbReference type="GO" id="GO:0004722">
    <property type="term" value="F:protein serine/threonine phosphatase activity"/>
    <property type="evidence" value="ECO:0007669"/>
    <property type="project" value="InterPro"/>
</dbReference>
<dbReference type="CDD" id="cd00143">
    <property type="entry name" value="PP2Cc"/>
    <property type="match status" value="1"/>
</dbReference>
<dbReference type="InterPro" id="IPR036457">
    <property type="entry name" value="PPM-type-like_dom_sf"/>
</dbReference>
<evidence type="ECO:0000256" key="2">
    <source>
        <dbReference type="ARBA" id="ARBA00023136"/>
    </source>
</evidence>
<keyword evidence="5" id="KW-1185">Reference proteome</keyword>
<comment type="subcellular location">
    <subcellularLocation>
        <location evidence="1">Membrane</location>
    </subcellularLocation>
</comment>
<dbReference type="Pfam" id="PF00481">
    <property type="entry name" value="PP2C"/>
    <property type="match status" value="1"/>
</dbReference>
<dbReference type="PROSITE" id="PS51746">
    <property type="entry name" value="PPM_2"/>
    <property type="match status" value="1"/>
</dbReference>
<evidence type="ECO:0000259" key="3">
    <source>
        <dbReference type="PROSITE" id="PS51746"/>
    </source>
</evidence>
<proteinExistence type="predicted"/>
<dbReference type="InterPro" id="IPR001932">
    <property type="entry name" value="PPM-type_phosphatase-like_dom"/>
</dbReference>
<keyword evidence="2" id="KW-0472">Membrane</keyword>
<sequence>MGNCCGQRAQYLDDLEYKQIIQLRISEKDRTGKCIGRYTLSFSLLPPSDQSCMIFDLLNTKIKVSGCILPGFDPHGECGKECQDSYAFTSKENNFFAVLLDGHGKEGRKVSQFCKNYMINYFYKNYELFEQDPQSALEEVIESCDNELLSNGIECNLSGTTAVVVIINTLGIHAGSVGDSRSILASLPQDINDITYTQYKPAPFKRPVKPIRKLNIVPLTIDQKPNHEEELKRIHKSGGVVEKLSDNMGRPVGPYRVWKRRSNFPGLAMSRSIGDSIAHSVGVISSPITHSFPLYTTYDQFIILASDGIWDVMENLEVVNLIERFRCSCQNSGKEYPAKTSNSTIARLLCEEARYRWFGIIEDDDVMIDDISCIVIELSYGESVLKFDERKVEDRKIDKFRSIAIENAVKGQMGVVRKDPTRGSMASELRVIEEAIVEIQSEEVTQK</sequence>
<organism evidence="4 5">
    <name type="scientific">Stentor coeruleus</name>
    <dbReference type="NCBI Taxonomy" id="5963"/>
    <lineage>
        <taxon>Eukaryota</taxon>
        <taxon>Sar</taxon>
        <taxon>Alveolata</taxon>
        <taxon>Ciliophora</taxon>
        <taxon>Postciliodesmatophora</taxon>
        <taxon>Heterotrichea</taxon>
        <taxon>Heterotrichida</taxon>
        <taxon>Stentoridae</taxon>
        <taxon>Stentor</taxon>
    </lineage>
</organism>
<dbReference type="OrthoDB" id="10264738at2759"/>
<feature type="domain" description="PPM-type phosphatase" evidence="3">
    <location>
        <begin position="63"/>
        <end position="378"/>
    </location>
</feature>
<dbReference type="SMART" id="SM00332">
    <property type="entry name" value="PP2Cc"/>
    <property type="match status" value="1"/>
</dbReference>
<gene>
    <name evidence="4" type="ORF">SteCoe_26602</name>
</gene>
<dbReference type="Proteomes" id="UP000187209">
    <property type="component" value="Unassembled WGS sequence"/>
</dbReference>
<reference evidence="4 5" key="1">
    <citation type="submission" date="2016-11" db="EMBL/GenBank/DDBJ databases">
        <title>The macronuclear genome of Stentor coeruleus: a giant cell with tiny introns.</title>
        <authorList>
            <person name="Slabodnick M."/>
            <person name="Ruby J.G."/>
            <person name="Reiff S.B."/>
            <person name="Swart E.C."/>
            <person name="Gosai S."/>
            <person name="Prabakaran S."/>
            <person name="Witkowska E."/>
            <person name="Larue G.E."/>
            <person name="Fisher S."/>
            <person name="Freeman R.M."/>
            <person name="Gunawardena J."/>
            <person name="Chu W."/>
            <person name="Stover N.A."/>
            <person name="Gregory B.D."/>
            <person name="Nowacki M."/>
            <person name="Derisi J."/>
            <person name="Roy S.W."/>
            <person name="Marshall W.F."/>
            <person name="Sood P."/>
        </authorList>
    </citation>
    <scope>NUCLEOTIDE SEQUENCE [LARGE SCALE GENOMIC DNA]</scope>
    <source>
        <strain evidence="4">WM001</strain>
    </source>
</reference>
<dbReference type="InterPro" id="IPR015655">
    <property type="entry name" value="PP2C"/>
</dbReference>